<dbReference type="Pfam" id="PF18909">
    <property type="entry name" value="dGTP_diPhyd_N"/>
    <property type="match status" value="1"/>
</dbReference>
<dbReference type="Proteomes" id="UP001235030">
    <property type="component" value="Chromosome"/>
</dbReference>
<dbReference type="InterPro" id="IPR044038">
    <property type="entry name" value="dATP/dGTP_diPOhydrolase_N"/>
</dbReference>
<name>A0ABY9PW23_9FIRM</name>
<reference evidence="2 3" key="1">
    <citation type="submission" date="2022-07" db="EMBL/GenBank/DDBJ databases">
        <title>Genome sequence of Terrisporobacter mayombei DSM6539.</title>
        <authorList>
            <person name="Boeer T."/>
            <person name="Bengelsdorf F.R."/>
            <person name="Daniel R."/>
            <person name="Poehlein A."/>
        </authorList>
    </citation>
    <scope>NUCLEOTIDE SEQUENCE [LARGE SCALE GENOMIC DNA]</scope>
    <source>
        <strain evidence="2 3">DSM 6539</strain>
    </source>
</reference>
<evidence type="ECO:0000313" key="2">
    <source>
        <dbReference type="EMBL" id="WMT79893.1"/>
    </source>
</evidence>
<organism evidence="2 3">
    <name type="scientific">Terrisporobacter mayombei</name>
    <dbReference type="NCBI Taxonomy" id="1541"/>
    <lineage>
        <taxon>Bacteria</taxon>
        <taxon>Bacillati</taxon>
        <taxon>Bacillota</taxon>
        <taxon>Clostridia</taxon>
        <taxon>Peptostreptococcales</taxon>
        <taxon>Peptostreptococcaceae</taxon>
        <taxon>Terrisporobacter</taxon>
    </lineage>
</organism>
<accession>A0ABY9PW23</accession>
<evidence type="ECO:0000259" key="1">
    <source>
        <dbReference type="Pfam" id="PF18909"/>
    </source>
</evidence>
<dbReference type="EMBL" id="CP101637">
    <property type="protein sequence ID" value="WMT79893.1"/>
    <property type="molecule type" value="Genomic_DNA"/>
</dbReference>
<gene>
    <name evidence="2" type="ORF">TEMA_01640</name>
</gene>
<sequence length="151" mass="17565">MIIDSGDRTEYSTGAKRDLKEGKGRCDLMPLDVVSEFMNYDTIIHCISNFKEKNDVEYLYDALENSKRISYGNTKESMILDVSIHFEEGAKKYGENNWQKGIPVQSYIDSAVRHYLKHLRGDDDENHLRAFVWNILCLIWTVKHKEELGVD</sequence>
<protein>
    <recommendedName>
        <fullName evidence="1">dATP/dGTP diphosphohydrolase N-terminal domain-containing protein</fullName>
    </recommendedName>
</protein>
<proteinExistence type="predicted"/>
<evidence type="ECO:0000313" key="3">
    <source>
        <dbReference type="Proteomes" id="UP001235030"/>
    </source>
</evidence>
<keyword evidence="3" id="KW-1185">Reference proteome</keyword>
<dbReference type="RefSeq" id="WP_228106617.1">
    <property type="nucleotide sequence ID" value="NZ_CP101637.1"/>
</dbReference>
<feature type="domain" description="dATP/dGTP diphosphohydrolase N-terminal" evidence="1">
    <location>
        <begin position="66"/>
        <end position="147"/>
    </location>
</feature>